<dbReference type="InterPro" id="IPR002763">
    <property type="entry name" value="DUF72"/>
</dbReference>
<sequence>MKQSEVRETFFVNISIGVTGWGDHDSLYPDQIPPQDKLAAYASHFPVVEVDSAFYAIQPQRNYHKWVRQTPDNFSFIIKAFQKMTGHDREKIASSDVKEMFKAYRESIEPVIEANKLNAVLFQFPPWFDVRKEHVQKLKVIRSLMGDLPLALEFRNRTWFDPVYKEQTIQFMKDYNWIHSICDEPQAGINSVPTILEPTHKDKTIIRFHGRNVHGWNKNGRDDEEWRKYRFLYQYSEEELLEWKKHLEALQEQTNHISILFNNNSGGDAANNAKQLMRMMDISYEGLNPRQMGLFDM</sequence>
<dbReference type="Gene3D" id="3.20.20.410">
    <property type="entry name" value="Protein of unknown function UPF0759"/>
    <property type="match status" value="1"/>
</dbReference>
<organism evidence="1 2">
    <name type="scientific">Pontibacillus salicampi</name>
    <dbReference type="NCBI Taxonomy" id="1449801"/>
    <lineage>
        <taxon>Bacteria</taxon>
        <taxon>Bacillati</taxon>
        <taxon>Bacillota</taxon>
        <taxon>Bacilli</taxon>
        <taxon>Bacillales</taxon>
        <taxon>Bacillaceae</taxon>
        <taxon>Pontibacillus</taxon>
    </lineage>
</organism>
<dbReference type="EMBL" id="JBHLTP010000003">
    <property type="protein sequence ID" value="MFC0523229.1"/>
    <property type="molecule type" value="Genomic_DNA"/>
</dbReference>
<dbReference type="PANTHER" id="PTHR30348:SF13">
    <property type="entry name" value="UPF0759 PROTEIN YUNF"/>
    <property type="match status" value="1"/>
</dbReference>
<dbReference type="PANTHER" id="PTHR30348">
    <property type="entry name" value="UNCHARACTERIZED PROTEIN YECE"/>
    <property type="match status" value="1"/>
</dbReference>
<keyword evidence="2" id="KW-1185">Reference proteome</keyword>
<dbReference type="Proteomes" id="UP001589836">
    <property type="component" value="Unassembled WGS sequence"/>
</dbReference>
<evidence type="ECO:0000313" key="1">
    <source>
        <dbReference type="EMBL" id="MFC0523229.1"/>
    </source>
</evidence>
<protein>
    <submittedName>
        <fullName evidence="1">DUF72 domain-containing protein</fullName>
    </submittedName>
</protein>
<gene>
    <name evidence="1" type="ORF">ACFFGV_06420</name>
</gene>
<comment type="caution">
    <text evidence="1">The sequence shown here is derived from an EMBL/GenBank/DDBJ whole genome shotgun (WGS) entry which is preliminary data.</text>
</comment>
<reference evidence="1 2" key="1">
    <citation type="submission" date="2024-09" db="EMBL/GenBank/DDBJ databases">
        <authorList>
            <person name="Sun Q."/>
            <person name="Mori K."/>
        </authorList>
    </citation>
    <scope>NUCLEOTIDE SEQUENCE [LARGE SCALE GENOMIC DNA]</scope>
    <source>
        <strain evidence="1 2">NCAIM B.02529</strain>
    </source>
</reference>
<accession>A0ABV6LLQ3</accession>
<proteinExistence type="predicted"/>
<dbReference type="InterPro" id="IPR036520">
    <property type="entry name" value="UPF0759_sf"/>
</dbReference>
<dbReference type="RefSeq" id="WP_377345880.1">
    <property type="nucleotide sequence ID" value="NZ_JBHLTP010000003.1"/>
</dbReference>
<dbReference type="Pfam" id="PF01904">
    <property type="entry name" value="DUF72"/>
    <property type="match status" value="1"/>
</dbReference>
<evidence type="ECO:0000313" key="2">
    <source>
        <dbReference type="Proteomes" id="UP001589836"/>
    </source>
</evidence>
<name>A0ABV6LLQ3_9BACI</name>
<dbReference type="SUPFAM" id="SSF117396">
    <property type="entry name" value="TM1631-like"/>
    <property type="match status" value="1"/>
</dbReference>